<evidence type="ECO:0000256" key="3">
    <source>
        <dbReference type="ARBA" id="ARBA00022748"/>
    </source>
</evidence>
<evidence type="ECO:0000256" key="1">
    <source>
        <dbReference type="ARBA" id="ARBA00004141"/>
    </source>
</evidence>
<dbReference type="GO" id="GO:0020037">
    <property type="term" value="F:heme binding"/>
    <property type="evidence" value="ECO:0007669"/>
    <property type="project" value="InterPro"/>
</dbReference>
<evidence type="ECO:0000256" key="6">
    <source>
        <dbReference type="SAM" id="Phobius"/>
    </source>
</evidence>
<accession>A0A2U1K6C7</accession>
<feature type="transmembrane region" description="Helical" evidence="6">
    <location>
        <begin position="305"/>
        <end position="328"/>
    </location>
</feature>
<feature type="domain" description="Cytochrome c assembly protein" evidence="7">
    <location>
        <begin position="85"/>
        <end position="199"/>
    </location>
</feature>
<evidence type="ECO:0000313" key="9">
    <source>
        <dbReference type="Proteomes" id="UP000245998"/>
    </source>
</evidence>
<dbReference type="EMBL" id="QCZG01000008">
    <property type="protein sequence ID" value="PWA12513.1"/>
    <property type="molecule type" value="Genomic_DNA"/>
</dbReference>
<dbReference type="InterPro" id="IPR017562">
    <property type="entry name" value="Cyt_c_biogenesis_CcsA"/>
</dbReference>
<dbReference type="InterPro" id="IPR045062">
    <property type="entry name" value="Cyt_c_biogenesis_CcsA/CcmC"/>
</dbReference>
<keyword evidence="9" id="KW-1185">Reference proteome</keyword>
<comment type="caution">
    <text evidence="8">The sequence shown here is derived from an EMBL/GenBank/DDBJ whole genome shotgun (WGS) entry which is preliminary data.</text>
</comment>
<proteinExistence type="predicted"/>
<feature type="transmembrane region" description="Helical" evidence="6">
    <location>
        <begin position="81"/>
        <end position="99"/>
    </location>
</feature>
<feature type="transmembrane region" description="Helical" evidence="6">
    <location>
        <begin position="369"/>
        <end position="391"/>
    </location>
</feature>
<dbReference type="AlphaFoldDB" id="A0A2U1K6C7"/>
<evidence type="ECO:0000259" key="7">
    <source>
        <dbReference type="Pfam" id="PF01578"/>
    </source>
</evidence>
<feature type="transmembrane region" description="Helical" evidence="6">
    <location>
        <begin position="260"/>
        <end position="278"/>
    </location>
</feature>
<feature type="transmembrane region" description="Helical" evidence="6">
    <location>
        <begin position="340"/>
        <end position="357"/>
    </location>
</feature>
<dbReference type="NCBIfam" id="TIGR03144">
    <property type="entry name" value="cytochr_II_ccsB"/>
    <property type="match status" value="1"/>
</dbReference>
<gene>
    <name evidence="8" type="primary">ccsB</name>
    <name evidence="8" type="ORF">DCC39_05740</name>
</gene>
<comment type="subcellular location">
    <subcellularLocation>
        <location evidence="1">Membrane</location>
        <topology evidence="1">Multi-pass membrane protein</topology>
    </subcellularLocation>
</comment>
<dbReference type="Pfam" id="PF01578">
    <property type="entry name" value="Cytochrom_C_asm"/>
    <property type="match status" value="2"/>
</dbReference>
<feature type="transmembrane region" description="Helical" evidence="6">
    <location>
        <begin position="143"/>
        <end position="165"/>
    </location>
</feature>
<keyword evidence="4 6" id="KW-1133">Transmembrane helix</keyword>
<evidence type="ECO:0000256" key="2">
    <source>
        <dbReference type="ARBA" id="ARBA00022692"/>
    </source>
</evidence>
<dbReference type="GO" id="GO:0017004">
    <property type="term" value="P:cytochrome complex assembly"/>
    <property type="evidence" value="ECO:0007669"/>
    <property type="project" value="UniProtKB-KW"/>
</dbReference>
<feature type="transmembrane region" description="Helical" evidence="6">
    <location>
        <begin position="104"/>
        <end position="123"/>
    </location>
</feature>
<dbReference type="Proteomes" id="UP000245998">
    <property type="component" value="Unassembled WGS sequence"/>
</dbReference>
<feature type="transmembrane region" description="Helical" evidence="6">
    <location>
        <begin position="6"/>
        <end position="27"/>
    </location>
</feature>
<sequence>MEQVSSNLLLIAFILYLVATFVFAGAVSRKKFSTDKQMARNKKWGKAGLIISIVGFLCHLGYFIIRWIVSGHIPNSNLFEYATYFSMAIVLAFLVIYFIYKVNVIGVIALPVAALLIAYASVFPRDIQPLIPALQSNWLVVHVSTVALAQGVLAISFVAGLVYLLRSTDQTKPTKQTFWLEVVMYSVLSVIAFVVLTFSFRMAGYETTFTWVEKSGEEAKVVYELPALVGPHEGEIVKGNTFGPLFNVSAIIDAGQLNTVIWSLLGGLVLYILLRLIFRRRVAALIQPLFKNVNLDLVDEISFRAVAIGFPLFALGGLIFAMIWAQIAWTRFWGWDPKEVWALITFLFYAAYLHLRLSRGWHGTKSSWLAVIGFVIIVFNFVAVNLVLVGLHSYA</sequence>
<evidence type="ECO:0000256" key="5">
    <source>
        <dbReference type="ARBA" id="ARBA00023136"/>
    </source>
</evidence>
<name>A0A2U1K6C7_9BACI</name>
<keyword evidence="5 6" id="KW-0472">Membrane</keyword>
<dbReference type="PANTHER" id="PTHR30071">
    <property type="entry name" value="HEME EXPORTER PROTEIN C"/>
    <property type="match status" value="1"/>
</dbReference>
<protein>
    <submittedName>
        <fullName evidence="8">C-type cytochrome biogenesis protein CcsB</fullName>
    </submittedName>
</protein>
<dbReference type="RefSeq" id="WP_116553930.1">
    <property type="nucleotide sequence ID" value="NZ_QCZG01000008.1"/>
</dbReference>
<evidence type="ECO:0000313" key="8">
    <source>
        <dbReference type="EMBL" id="PWA12513.1"/>
    </source>
</evidence>
<feature type="domain" description="Cytochrome c assembly protein" evidence="7">
    <location>
        <begin position="266"/>
        <end position="392"/>
    </location>
</feature>
<dbReference type="PANTHER" id="PTHR30071:SF1">
    <property type="entry name" value="CYTOCHROME B_B6 PROTEIN-RELATED"/>
    <property type="match status" value="1"/>
</dbReference>
<dbReference type="InterPro" id="IPR002541">
    <property type="entry name" value="Cyt_c_assembly"/>
</dbReference>
<evidence type="ECO:0000256" key="4">
    <source>
        <dbReference type="ARBA" id="ARBA00022989"/>
    </source>
</evidence>
<organism evidence="8 9">
    <name type="scientific">Pueribacillus theae</name>
    <dbReference type="NCBI Taxonomy" id="2171751"/>
    <lineage>
        <taxon>Bacteria</taxon>
        <taxon>Bacillati</taxon>
        <taxon>Bacillota</taxon>
        <taxon>Bacilli</taxon>
        <taxon>Bacillales</taxon>
        <taxon>Bacillaceae</taxon>
        <taxon>Pueribacillus</taxon>
    </lineage>
</organism>
<keyword evidence="3" id="KW-0201">Cytochrome c-type biogenesis</keyword>
<dbReference type="OrthoDB" id="9814290at2"/>
<feature type="transmembrane region" description="Helical" evidence="6">
    <location>
        <begin position="177"/>
        <end position="200"/>
    </location>
</feature>
<keyword evidence="2 6" id="KW-0812">Transmembrane</keyword>
<reference evidence="8 9" key="1">
    <citation type="submission" date="2018-04" db="EMBL/GenBank/DDBJ databases">
        <title>Camelliibacillus theae gen. nov., sp. nov., isolated from Pu'er tea.</title>
        <authorList>
            <person name="Niu L."/>
        </authorList>
    </citation>
    <scope>NUCLEOTIDE SEQUENCE [LARGE SCALE GENOMIC DNA]</scope>
    <source>
        <strain evidence="8 9">T8</strain>
    </source>
</reference>
<dbReference type="GO" id="GO:0005886">
    <property type="term" value="C:plasma membrane"/>
    <property type="evidence" value="ECO:0007669"/>
    <property type="project" value="TreeGrafter"/>
</dbReference>
<feature type="transmembrane region" description="Helical" evidence="6">
    <location>
        <begin position="47"/>
        <end position="69"/>
    </location>
</feature>